<evidence type="ECO:0000313" key="2">
    <source>
        <dbReference type="Proteomes" id="UP001600064"/>
    </source>
</evidence>
<proteinExistence type="predicted"/>
<reference evidence="1 2" key="1">
    <citation type="journal article" date="2024" name="Commun. Biol.">
        <title>Comparative genomic analysis of thermophilic fungi reveals convergent evolutionary adaptations and gene losses.</title>
        <authorList>
            <person name="Steindorff A.S."/>
            <person name="Aguilar-Pontes M.V."/>
            <person name="Robinson A.J."/>
            <person name="Andreopoulos B."/>
            <person name="LaButti K."/>
            <person name="Kuo A."/>
            <person name="Mondo S."/>
            <person name="Riley R."/>
            <person name="Otillar R."/>
            <person name="Haridas S."/>
            <person name="Lipzen A."/>
            <person name="Grimwood J."/>
            <person name="Schmutz J."/>
            <person name="Clum A."/>
            <person name="Reid I.D."/>
            <person name="Moisan M.C."/>
            <person name="Butler G."/>
            <person name="Nguyen T.T.M."/>
            <person name="Dewar K."/>
            <person name="Conant G."/>
            <person name="Drula E."/>
            <person name="Henrissat B."/>
            <person name="Hansel C."/>
            <person name="Singer S."/>
            <person name="Hutchinson M.I."/>
            <person name="de Vries R.P."/>
            <person name="Natvig D.O."/>
            <person name="Powell A.J."/>
            <person name="Tsang A."/>
            <person name="Grigoriev I.V."/>
        </authorList>
    </citation>
    <scope>NUCLEOTIDE SEQUENCE [LARGE SCALE GENOMIC DNA]</scope>
    <source>
        <strain evidence="1 2">ATCC 22073</strain>
    </source>
</reference>
<accession>A0ABR4D3W5</accession>
<comment type="caution">
    <text evidence="1">The sequence shown here is derived from an EMBL/GenBank/DDBJ whole genome shotgun (WGS) entry which is preliminary data.</text>
</comment>
<dbReference type="EMBL" id="JAZGUE010000007">
    <property type="protein sequence ID" value="KAL2265018.1"/>
    <property type="molecule type" value="Genomic_DNA"/>
</dbReference>
<sequence length="57" mass="6024">MAPKRIGGSRRSYNPITGIYNALFDSENASVVRSIAAFGIAVSLLSTGVAEAWLVPQ</sequence>
<dbReference type="RefSeq" id="XP_070863745.1">
    <property type="nucleotide sequence ID" value="XM_071014360.1"/>
</dbReference>
<name>A0ABR4D3W5_9PEZI</name>
<keyword evidence="2" id="KW-1185">Reference proteome</keyword>
<organism evidence="1 2">
    <name type="scientific">Remersonia thermophila</name>
    <dbReference type="NCBI Taxonomy" id="72144"/>
    <lineage>
        <taxon>Eukaryota</taxon>
        <taxon>Fungi</taxon>
        <taxon>Dikarya</taxon>
        <taxon>Ascomycota</taxon>
        <taxon>Pezizomycotina</taxon>
        <taxon>Sordariomycetes</taxon>
        <taxon>Sordariomycetidae</taxon>
        <taxon>Sordariales</taxon>
        <taxon>Sordariales incertae sedis</taxon>
        <taxon>Remersonia</taxon>
    </lineage>
</organism>
<evidence type="ECO:0000313" key="1">
    <source>
        <dbReference type="EMBL" id="KAL2265018.1"/>
    </source>
</evidence>
<dbReference type="Proteomes" id="UP001600064">
    <property type="component" value="Unassembled WGS sequence"/>
</dbReference>
<gene>
    <name evidence="1" type="ORF">VTJ83DRAFT_7528</name>
</gene>
<protein>
    <submittedName>
        <fullName evidence="1">Uncharacterized protein</fullName>
    </submittedName>
</protein>
<dbReference type="GeneID" id="98129004"/>